<evidence type="ECO:0000259" key="1">
    <source>
        <dbReference type="Pfam" id="PF18830"/>
    </source>
</evidence>
<gene>
    <name evidence="2" type="ORF">WS67_02565</name>
</gene>
<dbReference type="InterPro" id="IPR040568">
    <property type="entry name" value="LPD16"/>
</dbReference>
<dbReference type="AlphaFoldDB" id="A0A118DLG0"/>
<proteinExistence type="predicted"/>
<dbReference type="Proteomes" id="UP000062788">
    <property type="component" value="Unassembled WGS sequence"/>
</dbReference>
<feature type="domain" description="Large polyvalent protein-associated" evidence="1">
    <location>
        <begin position="104"/>
        <end position="197"/>
    </location>
</feature>
<reference evidence="2 3" key="1">
    <citation type="submission" date="2015-11" db="EMBL/GenBank/DDBJ databases">
        <title>Expanding the genomic diversity of Burkholderia species for the development of highly accurate diagnostics.</title>
        <authorList>
            <person name="Sahl J."/>
            <person name="Keim P."/>
            <person name="Wagner D."/>
        </authorList>
    </citation>
    <scope>NUCLEOTIDE SEQUENCE [LARGE SCALE GENOMIC DNA]</scope>
    <source>
        <strain evidence="2 3">TSV85</strain>
    </source>
</reference>
<dbReference type="OrthoDB" id="3506580at2"/>
<accession>A0A118DLG0</accession>
<dbReference type="Pfam" id="PF18830">
    <property type="entry name" value="LPD16"/>
    <property type="match status" value="1"/>
</dbReference>
<dbReference type="RefSeq" id="WP_059520680.1">
    <property type="nucleotide sequence ID" value="NZ_LOWA01000059.1"/>
</dbReference>
<evidence type="ECO:0000313" key="3">
    <source>
        <dbReference type="Proteomes" id="UP000062788"/>
    </source>
</evidence>
<protein>
    <recommendedName>
        <fullName evidence="1">Large polyvalent protein-associated domain-containing protein</fullName>
    </recommendedName>
</protein>
<keyword evidence="3" id="KW-1185">Reference proteome</keyword>
<comment type="caution">
    <text evidence="2">The sequence shown here is derived from an EMBL/GenBank/DDBJ whole genome shotgun (WGS) entry which is preliminary data.</text>
</comment>
<evidence type="ECO:0000313" key="2">
    <source>
        <dbReference type="EMBL" id="KVE23376.1"/>
    </source>
</evidence>
<name>A0A118DLG0_9BURK</name>
<dbReference type="EMBL" id="LOWA01000059">
    <property type="protein sequence ID" value="KVE23376.1"/>
    <property type="molecule type" value="Genomic_DNA"/>
</dbReference>
<organism evidence="2 3">
    <name type="scientific">Burkholderia singularis</name>
    <dbReference type="NCBI Taxonomy" id="1503053"/>
    <lineage>
        <taxon>Bacteria</taxon>
        <taxon>Pseudomonadati</taxon>
        <taxon>Pseudomonadota</taxon>
        <taxon>Betaproteobacteria</taxon>
        <taxon>Burkholderiales</taxon>
        <taxon>Burkholderiaceae</taxon>
        <taxon>Burkholderia</taxon>
        <taxon>pseudomallei group</taxon>
    </lineage>
</organism>
<sequence length="306" mass="33966">MPPPDKPQLLSCARHHCLVQSEAELLGLLQAEISAASNRELIIMAGHFMLFLDESRGCLVPGVIEENESPMRERIARRVGIFPGYTWELGVRIAQAFKQRFDSIRFLLLINDWQYVSTSSGSASELRRVFYEQFARLPASYRAVLERSGKFSEDNVLASRKHPIAFPETWLKYRFQKSADKLVKTGRLDRRVLDDGPDAGTEISLIDENGDYKPLITCGVTGCAGEITEMISEIYASGHRLLLMFAPGECFQPVKTGVSVALSLYGLTGMKVIIADPGGSGEMQPDEIFSKLVNVEVITSERGAMS</sequence>